<evidence type="ECO:0000256" key="1">
    <source>
        <dbReference type="ARBA" id="ARBA00022801"/>
    </source>
</evidence>
<dbReference type="Gene3D" id="2.60.120.260">
    <property type="entry name" value="Galactose-binding domain-like"/>
    <property type="match status" value="1"/>
</dbReference>
<dbReference type="InterPro" id="IPR005181">
    <property type="entry name" value="SASA"/>
</dbReference>
<dbReference type="PANTHER" id="PTHR22901:SF0">
    <property type="entry name" value="SIALATE O-ACETYLESTERASE"/>
    <property type="match status" value="1"/>
</dbReference>
<reference evidence="5 6" key="1">
    <citation type="submission" date="2024-05" db="EMBL/GenBank/DDBJ databases">
        <title>Roseateles sp. DJS-2-20 16S ribosomal RNA gene Genome sequencing and assembly.</title>
        <authorList>
            <person name="Woo H."/>
        </authorList>
    </citation>
    <scope>NUCLEOTIDE SEQUENCE [LARGE SCALE GENOMIC DNA]</scope>
    <source>
        <strain evidence="5 6">DJS-2-20</strain>
    </source>
</reference>
<dbReference type="Gene3D" id="2.60.40.10">
    <property type="entry name" value="Immunoglobulins"/>
    <property type="match status" value="1"/>
</dbReference>
<dbReference type="InterPro" id="IPR036514">
    <property type="entry name" value="SGNH_hydro_sf"/>
</dbReference>
<dbReference type="InterPro" id="IPR013783">
    <property type="entry name" value="Ig-like_fold"/>
</dbReference>
<evidence type="ECO:0000256" key="2">
    <source>
        <dbReference type="SAM" id="MobiDB-lite"/>
    </source>
</evidence>
<dbReference type="InterPro" id="IPR039329">
    <property type="entry name" value="SIAE"/>
</dbReference>
<dbReference type="EMBL" id="JBDPZD010000002">
    <property type="protein sequence ID" value="MEO3691723.1"/>
    <property type="molecule type" value="Genomic_DNA"/>
</dbReference>
<keyword evidence="1" id="KW-0378">Hydrolase</keyword>
<feature type="signal peptide" evidence="3">
    <location>
        <begin position="1"/>
        <end position="26"/>
    </location>
</feature>
<dbReference type="SUPFAM" id="SSF49785">
    <property type="entry name" value="Galactose-binding domain-like"/>
    <property type="match status" value="1"/>
</dbReference>
<evidence type="ECO:0000313" key="6">
    <source>
        <dbReference type="Proteomes" id="UP001495147"/>
    </source>
</evidence>
<dbReference type="InterPro" id="IPR008979">
    <property type="entry name" value="Galactose-bd-like_sf"/>
</dbReference>
<proteinExistence type="predicted"/>
<dbReference type="Pfam" id="PF03629">
    <property type="entry name" value="SASA"/>
    <property type="match status" value="1"/>
</dbReference>
<evidence type="ECO:0000259" key="4">
    <source>
        <dbReference type="Pfam" id="PF03629"/>
    </source>
</evidence>
<name>A0ABV0G1X5_9BURK</name>
<dbReference type="SUPFAM" id="SSF52266">
    <property type="entry name" value="SGNH hydrolase"/>
    <property type="match status" value="1"/>
</dbReference>
<evidence type="ECO:0000313" key="5">
    <source>
        <dbReference type="EMBL" id="MEO3691723.1"/>
    </source>
</evidence>
<keyword evidence="6" id="KW-1185">Reference proteome</keyword>
<feature type="domain" description="Sialate O-acetylesterase" evidence="4">
    <location>
        <begin position="434"/>
        <end position="540"/>
    </location>
</feature>
<organism evidence="5 6">
    <name type="scientific">Roseateles paludis</name>
    <dbReference type="NCBI Taxonomy" id="3145238"/>
    <lineage>
        <taxon>Bacteria</taxon>
        <taxon>Pseudomonadati</taxon>
        <taxon>Pseudomonadota</taxon>
        <taxon>Betaproteobacteria</taxon>
        <taxon>Burkholderiales</taxon>
        <taxon>Sphaerotilaceae</taxon>
        <taxon>Roseateles</taxon>
    </lineage>
</organism>
<evidence type="ECO:0000256" key="3">
    <source>
        <dbReference type="SAM" id="SignalP"/>
    </source>
</evidence>
<gene>
    <name evidence="5" type="ORF">ABDJ85_09600</name>
</gene>
<dbReference type="RefSeq" id="WP_347704537.1">
    <property type="nucleotide sequence ID" value="NZ_JBDPZD010000002.1"/>
</dbReference>
<accession>A0ABV0G1X5</accession>
<feature type="region of interest" description="Disordered" evidence="2">
    <location>
        <begin position="631"/>
        <end position="655"/>
    </location>
</feature>
<keyword evidence="3" id="KW-0732">Signal</keyword>
<dbReference type="Proteomes" id="UP001495147">
    <property type="component" value="Unassembled WGS sequence"/>
</dbReference>
<dbReference type="Gene3D" id="3.40.50.1110">
    <property type="entry name" value="SGNH hydrolase"/>
    <property type="match status" value="1"/>
</dbReference>
<sequence length="655" mass="70636">MSSPLSSLRPVPALLLGLLLAQAAAAKDLALLPPYGEHMVLQRDRPAVLQGEADAAQAVTIQWAGKKLTVKADASGRWSATLPSRGAGGPHALEVQAGKSKLKLSDVWVGDVWLCAGQSNMEWPLKYSDGADEEIRNVDAPSIRHMRVPLTANVAPQSVLPAAPWVVGRAGQTGNFSAIGWYFARTLQAHQASHKQPVVPIGLLDISWGGSHIETWMSRPTALAREDLAGFVRSLPASNASYAGDKNAVIEKRVGAWQPGLDYKSGDDPKMAEPGYDHSRWPTLRAPDVWEKQGLADLDGIVWYRREITLTAAQAQGAATLSLGNIDDCDDSYVNGQRVGGFCQHDRARLHAVPAGLLKEGRNVIAVRVTDYGGGGGFYGDPALMRLETAAGNVALAGTWAARVVQAKVATQPSANDAPTLAFNAMVEPLRGLPVAGVIWYQGESNVGRAERYRDDFPTMIRDWRAHFAQPEMPFLWVQLAAFLPMADNNVNNAPWAELRDAQTATLSLPHTGMAIATDVGNANDIHPRNKRAVGERLARWLTDPANASGPRLVKATPKGKEMVLDFDRRDLQVHGASLNGFALAQGDGPFKPAQARLENGRVIVSHPELTAPDAVRFGWVNNPSESNLYDGSGLPARPFRTDARPLVTTGSRYQ</sequence>
<comment type="caution">
    <text evidence="5">The sequence shown here is derived from an EMBL/GenBank/DDBJ whole genome shotgun (WGS) entry which is preliminary data.</text>
</comment>
<feature type="chain" id="PRO_5045885375" evidence="3">
    <location>
        <begin position="27"/>
        <end position="655"/>
    </location>
</feature>
<protein>
    <submittedName>
        <fullName evidence="5">Sialate O-acetylesterase</fullName>
    </submittedName>
</protein>
<dbReference type="PANTHER" id="PTHR22901">
    <property type="entry name" value="SIALATE O-ACETYLESTERASE"/>
    <property type="match status" value="1"/>
</dbReference>